<dbReference type="EMBL" id="JAMWBK010000004">
    <property type="protein sequence ID" value="KAJ8905608.1"/>
    <property type="molecule type" value="Genomic_DNA"/>
</dbReference>
<sequence length="223" mass="24370">MKGHVSIFFVVFGLFSVVYSVSIKHGVVSVVHNAEPEVDPPLPPAGSSSDYKDLFVNVKSAVLPYSWADGFGQAFFGTDLPDPYVIVTAYRRDGVKVRRSTRVISNDMSPNWHQNLNFGRGIWHALQFQVWDSDGFWNGADDLLLSSPQISIVDYFRNLDRYNSRNDGIRDVSTKNLGHLWVDIDLRSRDQASGNGGGGQSGGSNPPPPPPPPPPPSGGGHIP</sequence>
<dbReference type="InterPro" id="IPR000008">
    <property type="entry name" value="C2_dom"/>
</dbReference>
<evidence type="ECO:0000313" key="4">
    <source>
        <dbReference type="EMBL" id="KAJ8905608.1"/>
    </source>
</evidence>
<dbReference type="Gene3D" id="2.60.40.150">
    <property type="entry name" value="C2 domain"/>
    <property type="match status" value="1"/>
</dbReference>
<evidence type="ECO:0000313" key="5">
    <source>
        <dbReference type="Proteomes" id="UP001157974"/>
    </source>
</evidence>
<evidence type="ECO:0000256" key="2">
    <source>
        <dbReference type="SAM" id="SignalP"/>
    </source>
</evidence>
<accession>A0AAV8UVN1</accession>
<feature type="region of interest" description="Disordered" evidence="1">
    <location>
        <begin position="188"/>
        <end position="223"/>
    </location>
</feature>
<dbReference type="SMART" id="SM00239">
    <property type="entry name" value="C2"/>
    <property type="match status" value="1"/>
</dbReference>
<gene>
    <name evidence="4" type="ORF">NDN08_002114</name>
</gene>
<feature type="chain" id="PRO_5043586258" description="C2 domain-containing protein" evidence="2">
    <location>
        <begin position="21"/>
        <end position="223"/>
    </location>
</feature>
<feature type="domain" description="C2" evidence="3">
    <location>
        <begin position="32"/>
        <end position="167"/>
    </location>
</feature>
<organism evidence="4 5">
    <name type="scientific">Rhodosorus marinus</name>
    <dbReference type="NCBI Taxonomy" id="101924"/>
    <lineage>
        <taxon>Eukaryota</taxon>
        <taxon>Rhodophyta</taxon>
        <taxon>Stylonematophyceae</taxon>
        <taxon>Stylonematales</taxon>
        <taxon>Stylonemataceae</taxon>
        <taxon>Rhodosorus</taxon>
    </lineage>
</organism>
<dbReference type="SUPFAM" id="SSF49562">
    <property type="entry name" value="C2 domain (Calcium/lipid-binding domain, CaLB)"/>
    <property type="match status" value="1"/>
</dbReference>
<dbReference type="Pfam" id="PF00168">
    <property type="entry name" value="C2"/>
    <property type="match status" value="1"/>
</dbReference>
<keyword evidence="2" id="KW-0732">Signal</keyword>
<proteinExistence type="predicted"/>
<feature type="signal peptide" evidence="2">
    <location>
        <begin position="1"/>
        <end position="20"/>
    </location>
</feature>
<keyword evidence="5" id="KW-1185">Reference proteome</keyword>
<dbReference type="PROSITE" id="PS50004">
    <property type="entry name" value="C2"/>
    <property type="match status" value="1"/>
</dbReference>
<dbReference type="AlphaFoldDB" id="A0AAV8UVN1"/>
<comment type="caution">
    <text evidence="4">The sequence shown here is derived from an EMBL/GenBank/DDBJ whole genome shotgun (WGS) entry which is preliminary data.</text>
</comment>
<evidence type="ECO:0000256" key="1">
    <source>
        <dbReference type="SAM" id="MobiDB-lite"/>
    </source>
</evidence>
<name>A0AAV8UVN1_9RHOD</name>
<dbReference type="Proteomes" id="UP001157974">
    <property type="component" value="Unassembled WGS sequence"/>
</dbReference>
<feature type="compositionally biased region" description="Pro residues" evidence="1">
    <location>
        <begin position="205"/>
        <end position="217"/>
    </location>
</feature>
<reference evidence="4 5" key="1">
    <citation type="journal article" date="2023" name="Nat. Commun.">
        <title>Origin of minicircular mitochondrial genomes in red algae.</title>
        <authorList>
            <person name="Lee Y."/>
            <person name="Cho C.H."/>
            <person name="Lee Y.M."/>
            <person name="Park S.I."/>
            <person name="Yang J.H."/>
            <person name="West J.A."/>
            <person name="Bhattacharya D."/>
            <person name="Yoon H.S."/>
        </authorList>
    </citation>
    <scope>NUCLEOTIDE SEQUENCE [LARGE SCALE GENOMIC DNA]</scope>
    <source>
        <strain evidence="4 5">CCMP1338</strain>
        <tissue evidence="4">Whole cell</tissue>
    </source>
</reference>
<protein>
    <recommendedName>
        <fullName evidence="3">C2 domain-containing protein</fullName>
    </recommendedName>
</protein>
<dbReference type="InterPro" id="IPR035892">
    <property type="entry name" value="C2_domain_sf"/>
</dbReference>
<evidence type="ECO:0000259" key="3">
    <source>
        <dbReference type="PROSITE" id="PS50004"/>
    </source>
</evidence>